<dbReference type="Pfam" id="PF22747">
    <property type="entry name" value="Zn_ribbon_DUF2089"/>
    <property type="match status" value="1"/>
</dbReference>
<evidence type="ECO:0000313" key="4">
    <source>
        <dbReference type="Proteomes" id="UP000280960"/>
    </source>
</evidence>
<dbReference type="InterPro" id="IPR053957">
    <property type="entry name" value="DUF2089_Zn_ribbon"/>
</dbReference>
<proteinExistence type="predicted"/>
<dbReference type="AlphaFoldDB" id="A0A3G2R7G1"/>
<protein>
    <submittedName>
        <fullName evidence="3">DUF2089 domain-containing protein</fullName>
    </submittedName>
</protein>
<keyword evidence="4" id="KW-1185">Reference proteome</keyword>
<evidence type="ECO:0000313" key="3">
    <source>
        <dbReference type="EMBL" id="AYO31315.1"/>
    </source>
</evidence>
<dbReference type="Pfam" id="PF09862">
    <property type="entry name" value="DUF2089"/>
    <property type="match status" value="1"/>
</dbReference>
<feature type="domain" description="DUF2089" evidence="2">
    <location>
        <begin position="8"/>
        <end position="39"/>
    </location>
</feature>
<organism evidence="3 4">
    <name type="scientific">Biomaibacter acetigenes</name>
    <dbReference type="NCBI Taxonomy" id="2316383"/>
    <lineage>
        <taxon>Bacteria</taxon>
        <taxon>Bacillati</taxon>
        <taxon>Bacillota</taxon>
        <taxon>Clostridia</taxon>
        <taxon>Thermosediminibacterales</taxon>
        <taxon>Tepidanaerobacteraceae</taxon>
        <taxon>Biomaibacter</taxon>
    </lineage>
</organism>
<dbReference type="RefSeq" id="WP_122015158.1">
    <property type="nucleotide sequence ID" value="NZ_CP033169.1"/>
</dbReference>
<sequence length="122" mass="14132">MNEIIGRCPVCNEKFTVTRLTCSRCGTAMEGEFSMCKFCYLTREQRTFIEIFIKCRGNLKEMEKELGISYPTIRSRLENVILALGYKVEAVEENTVNRKEVLEKLEKGEISPQEALKLLKDR</sequence>
<gene>
    <name evidence="3" type="ORF">D2962_12515</name>
</gene>
<name>A0A3G2R7G1_9FIRM</name>
<dbReference type="InterPro" id="IPR018658">
    <property type="entry name" value="DUF2089"/>
</dbReference>
<evidence type="ECO:0000259" key="2">
    <source>
        <dbReference type="Pfam" id="PF22747"/>
    </source>
</evidence>
<dbReference type="KEGG" id="bacg:D2962_12515"/>
<evidence type="ECO:0000259" key="1">
    <source>
        <dbReference type="Pfam" id="PF09862"/>
    </source>
</evidence>
<accession>A0A3G2R7G1</accession>
<dbReference type="Proteomes" id="UP000280960">
    <property type="component" value="Chromosome"/>
</dbReference>
<dbReference type="EMBL" id="CP033169">
    <property type="protein sequence ID" value="AYO31315.1"/>
    <property type="molecule type" value="Genomic_DNA"/>
</dbReference>
<feature type="domain" description="DUF2089" evidence="1">
    <location>
        <begin position="41"/>
        <end position="87"/>
    </location>
</feature>
<reference evidence="3 4" key="1">
    <citation type="submission" date="2018-10" db="EMBL/GenBank/DDBJ databases">
        <authorList>
            <person name="Zhang X."/>
        </authorList>
    </citation>
    <scope>NUCLEOTIDE SEQUENCE [LARGE SCALE GENOMIC DNA]</scope>
    <source>
        <strain evidence="3 4">SK-G1</strain>
    </source>
</reference>